<evidence type="ECO:0000313" key="1">
    <source>
        <dbReference type="EMBL" id="DAF43188.1"/>
    </source>
</evidence>
<organism evidence="1">
    <name type="scientific">Siphoviridae sp. ctLeh52</name>
    <dbReference type="NCBI Taxonomy" id="2827849"/>
    <lineage>
        <taxon>Viruses</taxon>
        <taxon>Duplodnaviria</taxon>
        <taxon>Heunggongvirae</taxon>
        <taxon>Uroviricota</taxon>
        <taxon>Caudoviricetes</taxon>
    </lineage>
</organism>
<sequence length="82" mass="9521">MKEFPIMTKKGKEYIPYDVIKPHEEQALKNHCDQTLDRLAARGGLSWAEAYAVLTDSKFPYGDQYISEEFYEKKVKEMVSNA</sequence>
<dbReference type="EMBL" id="BK032499">
    <property type="protein sequence ID" value="DAF43188.1"/>
    <property type="molecule type" value="Genomic_DNA"/>
</dbReference>
<reference evidence="1" key="1">
    <citation type="journal article" date="2021" name="Proc. Natl. Acad. Sci. U.S.A.">
        <title>A Catalog of Tens of Thousands of Viruses from Human Metagenomes Reveals Hidden Associations with Chronic Diseases.</title>
        <authorList>
            <person name="Tisza M.J."/>
            <person name="Buck C.B."/>
        </authorList>
    </citation>
    <scope>NUCLEOTIDE SEQUENCE</scope>
    <source>
        <strain evidence="1">CtLeh52</strain>
    </source>
</reference>
<name>A0A8S5RWQ2_9CAUD</name>
<proteinExistence type="predicted"/>
<protein>
    <submittedName>
        <fullName evidence="1">Acetamidase</fullName>
    </submittedName>
</protein>
<accession>A0A8S5RWQ2</accession>